<dbReference type="EMBL" id="JAFBDZ010000002">
    <property type="protein sequence ID" value="MBM7585392.1"/>
    <property type="molecule type" value="Genomic_DNA"/>
</dbReference>
<sequence length="64" mass="7319">MTLSTSYLLSSVKTIHDQPSKRIIAENGYADLVLLDEKLNVRDVWASGIRFVKDYEVINKGMFE</sequence>
<reference evidence="1 2" key="1">
    <citation type="submission" date="2021-01" db="EMBL/GenBank/DDBJ databases">
        <title>Genomic Encyclopedia of Type Strains, Phase IV (KMG-IV): sequencing the most valuable type-strain genomes for metagenomic binning, comparative biology and taxonomic classification.</title>
        <authorList>
            <person name="Goeker M."/>
        </authorList>
    </citation>
    <scope>NUCLEOTIDE SEQUENCE [LARGE SCALE GENOMIC DNA]</scope>
    <source>
        <strain evidence="1 2">DSM 24834</strain>
    </source>
</reference>
<keyword evidence="2" id="KW-1185">Reference proteome</keyword>
<dbReference type="Gene3D" id="2.30.40.10">
    <property type="entry name" value="Urease, subunit C, domain 1"/>
    <property type="match status" value="1"/>
</dbReference>
<dbReference type="RefSeq" id="WP_239587502.1">
    <property type="nucleotide sequence ID" value="NZ_JAFBDZ010000002.1"/>
</dbReference>
<evidence type="ECO:0008006" key="3">
    <source>
        <dbReference type="Google" id="ProtNLM"/>
    </source>
</evidence>
<evidence type="ECO:0000313" key="1">
    <source>
        <dbReference type="EMBL" id="MBM7585392.1"/>
    </source>
</evidence>
<dbReference type="InterPro" id="IPR011059">
    <property type="entry name" value="Metal-dep_hydrolase_composite"/>
</dbReference>
<dbReference type="Proteomes" id="UP001646157">
    <property type="component" value="Unassembled WGS sequence"/>
</dbReference>
<proteinExistence type="predicted"/>
<protein>
    <recommendedName>
        <fullName evidence="3">Amidohydrolase-related domain-containing protein</fullName>
    </recommendedName>
</protein>
<comment type="caution">
    <text evidence="1">The sequence shown here is derived from an EMBL/GenBank/DDBJ whole genome shotgun (WGS) entry which is preliminary data.</text>
</comment>
<organism evidence="1 2">
    <name type="scientific">Rossellomorea pakistanensis</name>
    <dbReference type="NCBI Taxonomy" id="992288"/>
    <lineage>
        <taxon>Bacteria</taxon>
        <taxon>Bacillati</taxon>
        <taxon>Bacillota</taxon>
        <taxon>Bacilli</taxon>
        <taxon>Bacillales</taxon>
        <taxon>Bacillaceae</taxon>
        <taxon>Rossellomorea</taxon>
    </lineage>
</organism>
<gene>
    <name evidence="1" type="ORF">JOC86_001934</name>
</gene>
<name>A0ABS2NC10_9BACI</name>
<accession>A0ABS2NC10</accession>
<evidence type="ECO:0000313" key="2">
    <source>
        <dbReference type="Proteomes" id="UP001646157"/>
    </source>
</evidence>